<name>A0A834N4X6_VESPE</name>
<protein>
    <submittedName>
        <fullName evidence="1">Uncharacterized protein</fullName>
    </submittedName>
</protein>
<evidence type="ECO:0000313" key="2">
    <source>
        <dbReference type="Proteomes" id="UP000600918"/>
    </source>
</evidence>
<dbReference type="EMBL" id="JACSDY010000021">
    <property type="protein sequence ID" value="KAF7394473.1"/>
    <property type="molecule type" value="Genomic_DNA"/>
</dbReference>
<reference evidence="1" key="1">
    <citation type="journal article" date="2020" name="G3 (Bethesda)">
        <title>High-Quality Assemblies for Three Invasive Social Wasps from the &lt;i&gt;Vespula&lt;/i&gt; Genus.</title>
        <authorList>
            <person name="Harrop T.W.R."/>
            <person name="Guhlin J."/>
            <person name="McLaughlin G.M."/>
            <person name="Permina E."/>
            <person name="Stockwell P."/>
            <person name="Gilligan J."/>
            <person name="Le Lec M.F."/>
            <person name="Gruber M.A.M."/>
            <person name="Quinn O."/>
            <person name="Lovegrove M."/>
            <person name="Duncan E.J."/>
            <person name="Remnant E.J."/>
            <person name="Van Eeckhoven J."/>
            <person name="Graham B."/>
            <person name="Knapp R.A."/>
            <person name="Langford K.W."/>
            <person name="Kronenberg Z."/>
            <person name="Press M.O."/>
            <person name="Eacker S.M."/>
            <person name="Wilson-Rankin E.E."/>
            <person name="Purcell J."/>
            <person name="Lester P.J."/>
            <person name="Dearden P.K."/>
        </authorList>
    </citation>
    <scope>NUCLEOTIDE SEQUENCE</scope>
    <source>
        <strain evidence="1">Volc-1</strain>
    </source>
</reference>
<proteinExistence type="predicted"/>
<dbReference type="AlphaFoldDB" id="A0A834N4X6"/>
<gene>
    <name evidence="1" type="ORF">H0235_017068</name>
</gene>
<evidence type="ECO:0000313" key="1">
    <source>
        <dbReference type="EMBL" id="KAF7394473.1"/>
    </source>
</evidence>
<sequence length="387" mass="45114">MDDIVIYAFILSEHQRTFELLMKDSVRLIYNFNLKIANSSKNIISNPRKLEAVREMPIFKVKKPWTSRLLQMIYSTVSTKLLKLKKLLTVLMNNSHFNILKELVHNTLISISLLYLQQTHQTLTNSELKYDSYEKETPAIKPLSDPIKRLIPARTINENLAKIIGMAMKFQTRRFPKFTTLTMYKWLRVRQNTSCKITHKPRYKNYKLLEGSRRKEILQLSETIFAAMKTELANTVLLVHLEDNMLLSITIGASDVPISAVLQHHITTRNLKSVHQFRYVDYIGQFTIDIRHISGKENITADTLFVIVTVAMTPIIDYVHSETTIYNIPELIKTALPLETSCENIKSGFSFKETYSYNENIWKEQHWKEQHIVQKKLRLSFGSSGFR</sequence>
<dbReference type="Proteomes" id="UP000600918">
    <property type="component" value="Unassembled WGS sequence"/>
</dbReference>
<comment type="caution">
    <text evidence="1">The sequence shown here is derived from an EMBL/GenBank/DDBJ whole genome shotgun (WGS) entry which is preliminary data.</text>
</comment>
<accession>A0A834N4X6</accession>
<keyword evidence="2" id="KW-1185">Reference proteome</keyword>
<organism evidence="1 2">
    <name type="scientific">Vespula pensylvanica</name>
    <name type="common">Western yellow jacket</name>
    <name type="synonym">Wasp</name>
    <dbReference type="NCBI Taxonomy" id="30213"/>
    <lineage>
        <taxon>Eukaryota</taxon>
        <taxon>Metazoa</taxon>
        <taxon>Ecdysozoa</taxon>
        <taxon>Arthropoda</taxon>
        <taxon>Hexapoda</taxon>
        <taxon>Insecta</taxon>
        <taxon>Pterygota</taxon>
        <taxon>Neoptera</taxon>
        <taxon>Endopterygota</taxon>
        <taxon>Hymenoptera</taxon>
        <taxon>Apocrita</taxon>
        <taxon>Aculeata</taxon>
        <taxon>Vespoidea</taxon>
        <taxon>Vespidae</taxon>
        <taxon>Vespinae</taxon>
        <taxon>Vespula</taxon>
    </lineage>
</organism>